<dbReference type="GO" id="GO:0046983">
    <property type="term" value="F:protein dimerization activity"/>
    <property type="evidence" value="ECO:0007669"/>
    <property type="project" value="InterPro"/>
</dbReference>
<dbReference type="AlphaFoldDB" id="A0A1E7DR53"/>
<dbReference type="Proteomes" id="UP000095658">
    <property type="component" value="Unassembled WGS sequence"/>
</dbReference>
<comment type="caution">
    <text evidence="1">The sequence shown here is derived from an EMBL/GenBank/DDBJ whole genome shotgun (WGS) entry which is preliminary data.</text>
</comment>
<dbReference type="OrthoDB" id="2972613at2"/>
<gene>
    <name evidence="1" type="ORF">BA724_01795</name>
</gene>
<dbReference type="Pfam" id="PF09388">
    <property type="entry name" value="SpoOE-like"/>
    <property type="match status" value="1"/>
</dbReference>
<dbReference type="InterPro" id="IPR018540">
    <property type="entry name" value="Spo0E-like"/>
</dbReference>
<name>A0A1E7DR53_9BACI</name>
<dbReference type="STRING" id="1714016.BA724_01795"/>
<accession>A0A1E7DR53</accession>
<dbReference type="SUPFAM" id="SSF140500">
    <property type="entry name" value="BAS1536-like"/>
    <property type="match status" value="1"/>
</dbReference>
<organism evidence="1 2">
    <name type="scientific">Domibacillus iocasae</name>
    <dbReference type="NCBI Taxonomy" id="1714016"/>
    <lineage>
        <taxon>Bacteria</taxon>
        <taxon>Bacillati</taxon>
        <taxon>Bacillota</taxon>
        <taxon>Bacilli</taxon>
        <taxon>Bacillales</taxon>
        <taxon>Bacillaceae</taxon>
        <taxon>Domibacillus</taxon>
    </lineage>
</organism>
<proteinExistence type="predicted"/>
<dbReference type="EMBL" id="MAMP01000012">
    <property type="protein sequence ID" value="OES45572.1"/>
    <property type="molecule type" value="Genomic_DNA"/>
</dbReference>
<reference evidence="1 2" key="1">
    <citation type="submission" date="2016-06" db="EMBL/GenBank/DDBJ databases">
        <title>Domibacillus iocasae genome sequencing.</title>
        <authorList>
            <person name="Verma A."/>
            <person name="Pal Y."/>
            <person name="Ojha A.K."/>
            <person name="Krishnamurthi S."/>
        </authorList>
    </citation>
    <scope>NUCLEOTIDE SEQUENCE [LARGE SCALE GENOMIC DNA]</scope>
    <source>
        <strain evidence="1 2">DSM 29979</strain>
    </source>
</reference>
<dbReference type="InterPro" id="IPR036638">
    <property type="entry name" value="HLH_DNA-bd_sf"/>
</dbReference>
<protein>
    <submittedName>
        <fullName evidence="1">Spo0A-P phosphatase</fullName>
    </submittedName>
</protein>
<dbReference type="GO" id="GO:0043937">
    <property type="term" value="P:regulation of sporulation"/>
    <property type="evidence" value="ECO:0007669"/>
    <property type="project" value="InterPro"/>
</dbReference>
<evidence type="ECO:0000313" key="1">
    <source>
        <dbReference type="EMBL" id="OES45572.1"/>
    </source>
</evidence>
<keyword evidence="2" id="KW-1185">Reference proteome</keyword>
<dbReference type="InterPro" id="IPR037208">
    <property type="entry name" value="Spo0E-like_sf"/>
</dbReference>
<dbReference type="RefSeq" id="WP_069937570.1">
    <property type="nucleotide sequence ID" value="NZ_MAMP01000012.1"/>
</dbReference>
<sequence>MNKETLLDIIEAKRTELLNVAFENGLTSPLAIEYSQELDRLLNLYDELHIQSLKKVQVK</sequence>
<dbReference type="Gene3D" id="4.10.280.10">
    <property type="entry name" value="Helix-loop-helix DNA-binding domain"/>
    <property type="match status" value="1"/>
</dbReference>
<evidence type="ECO:0000313" key="2">
    <source>
        <dbReference type="Proteomes" id="UP000095658"/>
    </source>
</evidence>